<organism evidence="8 9">
    <name type="scientific">Coffea canephora</name>
    <name type="common">Robusta coffee</name>
    <dbReference type="NCBI Taxonomy" id="49390"/>
    <lineage>
        <taxon>Eukaryota</taxon>
        <taxon>Viridiplantae</taxon>
        <taxon>Streptophyta</taxon>
        <taxon>Embryophyta</taxon>
        <taxon>Tracheophyta</taxon>
        <taxon>Spermatophyta</taxon>
        <taxon>Magnoliopsida</taxon>
        <taxon>eudicotyledons</taxon>
        <taxon>Gunneridae</taxon>
        <taxon>Pentapetalae</taxon>
        <taxon>asterids</taxon>
        <taxon>lamiids</taxon>
        <taxon>Gentianales</taxon>
        <taxon>Rubiaceae</taxon>
        <taxon>Ixoroideae</taxon>
        <taxon>Gardenieae complex</taxon>
        <taxon>Bertiereae - Coffeeae clade</taxon>
        <taxon>Coffeeae</taxon>
        <taxon>Coffea</taxon>
    </lineage>
</organism>
<dbReference type="InterPro" id="IPR004147">
    <property type="entry name" value="ABC1_dom"/>
</dbReference>
<dbReference type="Pfam" id="PF03109">
    <property type="entry name" value="ABC1"/>
    <property type="match status" value="1"/>
</dbReference>
<dbReference type="OMA" id="IMRFFIF"/>
<feature type="compositionally biased region" description="Low complexity" evidence="5">
    <location>
        <begin position="69"/>
        <end position="78"/>
    </location>
</feature>
<evidence type="ECO:0000259" key="7">
    <source>
        <dbReference type="Pfam" id="PF03109"/>
    </source>
</evidence>
<dbReference type="PANTHER" id="PTHR43851">
    <property type="match status" value="1"/>
</dbReference>
<dbReference type="Proteomes" id="UP000295252">
    <property type="component" value="Chromosome I"/>
</dbReference>
<dbReference type="Gramene" id="CDP17041">
    <property type="protein sequence ID" value="CDP17041"/>
    <property type="gene ID" value="GSCOC_T00004947001"/>
</dbReference>
<evidence type="ECO:0000256" key="3">
    <source>
        <dbReference type="ARBA" id="ARBA00022741"/>
    </source>
</evidence>
<dbReference type="InterPro" id="IPR051409">
    <property type="entry name" value="Atypical_kinase_ADCK"/>
</dbReference>
<feature type="domain" description="ABC1 atypical kinase-like" evidence="7">
    <location>
        <begin position="276"/>
        <end position="463"/>
    </location>
</feature>
<reference evidence="9" key="1">
    <citation type="journal article" date="2014" name="Science">
        <title>The coffee genome provides insight into the convergent evolution of caffeine biosynthesis.</title>
        <authorList>
            <person name="Denoeud F."/>
            <person name="Carretero-Paulet L."/>
            <person name="Dereeper A."/>
            <person name="Droc G."/>
            <person name="Guyot R."/>
            <person name="Pietrella M."/>
            <person name="Zheng C."/>
            <person name="Alberti A."/>
            <person name="Anthony F."/>
            <person name="Aprea G."/>
            <person name="Aury J.M."/>
            <person name="Bento P."/>
            <person name="Bernard M."/>
            <person name="Bocs S."/>
            <person name="Campa C."/>
            <person name="Cenci A."/>
            <person name="Combes M.C."/>
            <person name="Crouzillat D."/>
            <person name="Da Silva C."/>
            <person name="Daddiego L."/>
            <person name="De Bellis F."/>
            <person name="Dussert S."/>
            <person name="Garsmeur O."/>
            <person name="Gayraud T."/>
            <person name="Guignon V."/>
            <person name="Jahn K."/>
            <person name="Jamilloux V."/>
            <person name="Joet T."/>
            <person name="Labadie K."/>
            <person name="Lan T."/>
            <person name="Leclercq J."/>
            <person name="Lepelley M."/>
            <person name="Leroy T."/>
            <person name="Li L.T."/>
            <person name="Librado P."/>
            <person name="Lopez L."/>
            <person name="Munoz A."/>
            <person name="Noel B."/>
            <person name="Pallavicini A."/>
            <person name="Perrotta G."/>
            <person name="Poncet V."/>
            <person name="Pot D."/>
            <person name="Priyono X."/>
            <person name="Rigoreau M."/>
            <person name="Rouard M."/>
            <person name="Rozas J."/>
            <person name="Tranchant-Dubreuil C."/>
            <person name="VanBuren R."/>
            <person name="Zhang Q."/>
            <person name="Andrade A.C."/>
            <person name="Argout X."/>
            <person name="Bertrand B."/>
            <person name="de Kochko A."/>
            <person name="Graziosi G."/>
            <person name="Henry R.J."/>
            <person name="Jayarama X."/>
            <person name="Ming R."/>
            <person name="Nagai C."/>
            <person name="Rounsley S."/>
            <person name="Sankoff D."/>
            <person name="Giuliano G."/>
            <person name="Albert V.A."/>
            <person name="Wincker P."/>
            <person name="Lashermes P."/>
        </authorList>
    </citation>
    <scope>NUCLEOTIDE SEQUENCE [LARGE SCALE GENOMIC DNA]</scope>
    <source>
        <strain evidence="9">cv. DH200-94</strain>
    </source>
</reference>
<proteinExistence type="inferred from homology"/>
<feature type="transmembrane region" description="Helical" evidence="6">
    <location>
        <begin position="456"/>
        <end position="479"/>
    </location>
</feature>
<keyword evidence="3" id="KW-0547">Nucleotide-binding</keyword>
<dbReference type="STRING" id="49390.A0A068V8R8"/>
<dbReference type="InterPro" id="IPR011009">
    <property type="entry name" value="Kinase-like_dom_sf"/>
</dbReference>
<keyword evidence="6" id="KW-0812">Transmembrane</keyword>
<dbReference type="EMBL" id="HG739228">
    <property type="protein sequence ID" value="CDP17041.1"/>
    <property type="molecule type" value="Genomic_DNA"/>
</dbReference>
<dbReference type="GO" id="GO:0016740">
    <property type="term" value="F:transferase activity"/>
    <property type="evidence" value="ECO:0007669"/>
    <property type="project" value="UniProtKB-KW"/>
</dbReference>
<accession>A0A068V8R8</accession>
<evidence type="ECO:0000313" key="8">
    <source>
        <dbReference type="EMBL" id="CDP17041.1"/>
    </source>
</evidence>
<comment type="similarity">
    <text evidence="1">Belongs to the protein kinase superfamily. ADCK protein kinase family.</text>
</comment>
<evidence type="ECO:0000256" key="2">
    <source>
        <dbReference type="ARBA" id="ARBA00022679"/>
    </source>
</evidence>
<dbReference type="GO" id="GO:0005524">
    <property type="term" value="F:ATP binding"/>
    <property type="evidence" value="ECO:0007669"/>
    <property type="project" value="UniProtKB-KW"/>
</dbReference>
<keyword evidence="2" id="KW-0808">Transferase</keyword>
<evidence type="ECO:0000256" key="4">
    <source>
        <dbReference type="ARBA" id="ARBA00022840"/>
    </source>
</evidence>
<keyword evidence="6" id="KW-1133">Transmembrane helix</keyword>
<keyword evidence="4" id="KW-0067">ATP-binding</keyword>
<dbReference type="CDD" id="cd13970">
    <property type="entry name" value="ABC1_ADCK3"/>
    <property type="match status" value="1"/>
</dbReference>
<keyword evidence="6" id="KW-0472">Membrane</keyword>
<dbReference type="InParanoid" id="A0A068V8R8"/>
<sequence length="480" mass="52346">MVWLKDILRVANGLSLVAKEALGDVLRQSQGEGGEVGNKLLQSLVKKTIFSATDLTGLTKGKIRPVSVTTTSNNINNSDDTRGQPGSVGGDPLRRLPQSDSIRHVSCISDDNEALITAPSNSGGSAGKIPSDLKAEDPTAAAAPPPPPLGAGTNRDGDVVSPTQTQTPPLSGKKPRKPRERRVPSTPFSRALGFAGLGAGLAWGTFQESAKRLVFGNPNLQEKQSVVSPFLSEKNAERLALALCRMRGAALKLGQMLSIQDESLVPAPILAALEMVRQGADVMPRSQLNQVLDAELVPNWSSKLINFDYEPMAAASIGQVHRAITEEGLEVAMKIQYPGVADSIESDIENVKLLLNYTNLIPERLYLDNAMQVAKDELSRECNYELEAENQKRFRHLLSDAQGFYVPLVVDDLSSRRVLTTELVGGIPIDKVALLDQETRNYVGKKLLELTLTELFFFRFMQACLVCSYYVVLIMRFFIF</sequence>
<evidence type="ECO:0000256" key="6">
    <source>
        <dbReference type="SAM" id="Phobius"/>
    </source>
</evidence>
<dbReference type="GO" id="GO:0006744">
    <property type="term" value="P:ubiquinone biosynthetic process"/>
    <property type="evidence" value="ECO:0007669"/>
    <property type="project" value="TreeGrafter"/>
</dbReference>
<keyword evidence="9" id="KW-1185">Reference proteome</keyword>
<dbReference type="OrthoDB" id="201153at2759"/>
<evidence type="ECO:0000256" key="5">
    <source>
        <dbReference type="SAM" id="MobiDB-lite"/>
    </source>
</evidence>
<dbReference type="FunCoup" id="A0A068V8R8">
    <property type="interactions" value="2104"/>
</dbReference>
<name>A0A068V8R8_COFCA</name>
<dbReference type="SUPFAM" id="SSF56112">
    <property type="entry name" value="Protein kinase-like (PK-like)"/>
    <property type="match status" value="1"/>
</dbReference>
<evidence type="ECO:0000313" key="9">
    <source>
        <dbReference type="Proteomes" id="UP000295252"/>
    </source>
</evidence>
<protein>
    <recommendedName>
        <fullName evidence="7">ABC1 atypical kinase-like domain-containing protein</fullName>
    </recommendedName>
</protein>
<evidence type="ECO:0000256" key="1">
    <source>
        <dbReference type="ARBA" id="ARBA00009670"/>
    </source>
</evidence>
<dbReference type="PhylomeDB" id="A0A068V8R8"/>
<dbReference type="AlphaFoldDB" id="A0A068V8R8"/>
<feature type="region of interest" description="Disordered" evidence="5">
    <location>
        <begin position="116"/>
        <end position="189"/>
    </location>
</feature>
<dbReference type="PANTHER" id="PTHR43851:SF3">
    <property type="entry name" value="COENZYME Q8"/>
    <property type="match status" value="1"/>
</dbReference>
<gene>
    <name evidence="8" type="ORF">GSCOC_T00004947001</name>
</gene>
<dbReference type="InterPro" id="IPR034646">
    <property type="entry name" value="ADCK3_dom"/>
</dbReference>
<feature type="region of interest" description="Disordered" evidence="5">
    <location>
        <begin position="68"/>
        <end position="97"/>
    </location>
</feature>